<proteinExistence type="predicted"/>
<organism evidence="2 3">
    <name type="scientific">Candidatus Yanofskybacteria bacterium RIFCSPLOWO2_12_FULL_43_11b</name>
    <dbReference type="NCBI Taxonomy" id="1802710"/>
    <lineage>
        <taxon>Bacteria</taxon>
        <taxon>Candidatus Yanofskyibacteriota</taxon>
    </lineage>
</organism>
<dbReference type="AlphaFoldDB" id="A0A1F8H730"/>
<sequence>MENTQNNMASYPSGDNKKTVLITVIVGAVVLGALVWWIKQVPQQAQTSPTPDAETAAINQDINSIDVGDLNSEFNSIDQELQGL</sequence>
<accession>A0A1F8H730</accession>
<comment type="caution">
    <text evidence="2">The sequence shown here is derived from an EMBL/GenBank/DDBJ whole genome shotgun (WGS) entry which is preliminary data.</text>
</comment>
<name>A0A1F8H730_9BACT</name>
<reference evidence="2 3" key="1">
    <citation type="journal article" date="2016" name="Nat. Commun.">
        <title>Thousands of microbial genomes shed light on interconnected biogeochemical processes in an aquifer system.</title>
        <authorList>
            <person name="Anantharaman K."/>
            <person name="Brown C.T."/>
            <person name="Hug L.A."/>
            <person name="Sharon I."/>
            <person name="Castelle C.J."/>
            <person name="Probst A.J."/>
            <person name="Thomas B.C."/>
            <person name="Singh A."/>
            <person name="Wilkins M.J."/>
            <person name="Karaoz U."/>
            <person name="Brodie E.L."/>
            <person name="Williams K.H."/>
            <person name="Hubbard S.S."/>
            <person name="Banfield J.F."/>
        </authorList>
    </citation>
    <scope>NUCLEOTIDE SEQUENCE [LARGE SCALE GENOMIC DNA]</scope>
</reference>
<feature type="transmembrane region" description="Helical" evidence="1">
    <location>
        <begin position="20"/>
        <end position="38"/>
    </location>
</feature>
<gene>
    <name evidence="2" type="ORF">A3G51_00990</name>
</gene>
<keyword evidence="1" id="KW-0812">Transmembrane</keyword>
<keyword evidence="1" id="KW-1133">Transmembrane helix</keyword>
<evidence type="ECO:0000256" key="1">
    <source>
        <dbReference type="SAM" id="Phobius"/>
    </source>
</evidence>
<protein>
    <submittedName>
        <fullName evidence="2">Uncharacterized protein</fullName>
    </submittedName>
</protein>
<keyword evidence="1" id="KW-0472">Membrane</keyword>
<evidence type="ECO:0000313" key="2">
    <source>
        <dbReference type="EMBL" id="OGN33374.1"/>
    </source>
</evidence>
<dbReference type="Proteomes" id="UP000177745">
    <property type="component" value="Unassembled WGS sequence"/>
</dbReference>
<evidence type="ECO:0000313" key="3">
    <source>
        <dbReference type="Proteomes" id="UP000177745"/>
    </source>
</evidence>
<dbReference type="EMBL" id="MGKY01000018">
    <property type="protein sequence ID" value="OGN33374.1"/>
    <property type="molecule type" value="Genomic_DNA"/>
</dbReference>